<protein>
    <submittedName>
        <fullName evidence="10">Cytochrome c oxidase subunit 3</fullName>
    </submittedName>
</protein>
<evidence type="ECO:0000256" key="6">
    <source>
        <dbReference type="ARBA" id="ARBA00023136"/>
    </source>
</evidence>
<evidence type="ECO:0000256" key="1">
    <source>
        <dbReference type="ARBA" id="ARBA00004651"/>
    </source>
</evidence>
<keyword evidence="5 8" id="KW-1133">Transmembrane helix</keyword>
<keyword evidence="3" id="KW-1003">Cell membrane</keyword>
<sequence>MAAHAVATQHKQGLSNGMLGFILFLASEVMFFGGLFAAYFIARADAREWPPEYLLTPEQVAAGVKLEVEFWLPFIATILLVTSSVTIQLAVFSIQRGNRSGLIRWTFVSIVLGLVFLIMQMYDYSQLHFGVGDTIYGTTFYTLTGFHGLHVAGGVVFMGIILARSLAGQFTAANHEAVEACSFYWHFVDVVWIALFTTLYIIP</sequence>
<evidence type="ECO:0000256" key="5">
    <source>
        <dbReference type="ARBA" id="ARBA00022989"/>
    </source>
</evidence>
<gene>
    <name evidence="10" type="ORF">A9A59_2195</name>
</gene>
<evidence type="ECO:0000259" key="9">
    <source>
        <dbReference type="PROSITE" id="PS50253"/>
    </source>
</evidence>
<keyword evidence="11" id="KW-1185">Reference proteome</keyword>
<dbReference type="SUPFAM" id="SSF81452">
    <property type="entry name" value="Cytochrome c oxidase subunit III-like"/>
    <property type="match status" value="1"/>
</dbReference>
<keyword evidence="4 7" id="KW-0812">Transmembrane</keyword>
<comment type="caution">
    <text evidence="10">The sequence shown here is derived from an EMBL/GenBank/DDBJ whole genome shotgun (WGS) entry which is preliminary data.</text>
</comment>
<dbReference type="AlphaFoldDB" id="A0A2A9HIF7"/>
<dbReference type="RefSeq" id="WP_098504294.1">
    <property type="nucleotide sequence ID" value="NZ_PDJQ01000001.1"/>
</dbReference>
<dbReference type="InterPro" id="IPR024791">
    <property type="entry name" value="Cyt_c/ubiquinol_Oxase_su3"/>
</dbReference>
<comment type="subcellular location">
    <subcellularLocation>
        <location evidence="1 7">Cell membrane</location>
        <topology evidence="1 7">Multi-pass membrane protein</topology>
    </subcellularLocation>
</comment>
<proteinExistence type="inferred from homology"/>
<dbReference type="InterPro" id="IPR013833">
    <property type="entry name" value="Cyt_c_oxidase_su3_a-hlx"/>
</dbReference>
<feature type="transmembrane region" description="Helical" evidence="8">
    <location>
        <begin position="21"/>
        <end position="42"/>
    </location>
</feature>
<organism evidence="10 11">
    <name type="scientific">Tepidiforma thermophila (strain KCTC 52669 / CGMCC 1.13589 / G233)</name>
    <dbReference type="NCBI Taxonomy" id="2761530"/>
    <lineage>
        <taxon>Bacteria</taxon>
        <taxon>Bacillati</taxon>
        <taxon>Chloroflexota</taxon>
        <taxon>Tepidiformia</taxon>
        <taxon>Tepidiformales</taxon>
        <taxon>Tepidiformaceae</taxon>
        <taxon>Tepidiforma</taxon>
    </lineage>
</organism>
<dbReference type="GO" id="GO:0019646">
    <property type="term" value="P:aerobic electron transport chain"/>
    <property type="evidence" value="ECO:0007669"/>
    <property type="project" value="InterPro"/>
</dbReference>
<reference evidence="10 11" key="1">
    <citation type="submission" date="2017-09" db="EMBL/GenBank/DDBJ databases">
        <title>Sequencing the genomes of two abundant thermophiles in Great Basin hot springs: Thermocrinis jamiesonii and novel Chloroflexi Thermoflexus hugenholtzii.</title>
        <authorList>
            <person name="Hedlund B."/>
        </authorList>
    </citation>
    <scope>NUCLEOTIDE SEQUENCE [LARGE SCALE GENOMIC DNA]</scope>
    <source>
        <strain evidence="10 11">G233</strain>
    </source>
</reference>
<evidence type="ECO:0000256" key="8">
    <source>
        <dbReference type="SAM" id="Phobius"/>
    </source>
</evidence>
<feature type="transmembrane region" description="Helical" evidence="8">
    <location>
        <begin position="142"/>
        <end position="163"/>
    </location>
</feature>
<feature type="domain" description="Heme-copper oxidase subunit III family profile" evidence="9">
    <location>
        <begin position="19"/>
        <end position="203"/>
    </location>
</feature>
<feature type="transmembrane region" description="Helical" evidence="8">
    <location>
        <begin position="70"/>
        <end position="90"/>
    </location>
</feature>
<feature type="transmembrane region" description="Helical" evidence="8">
    <location>
        <begin position="183"/>
        <end position="202"/>
    </location>
</feature>
<dbReference type="PANTHER" id="PTHR11403:SF2">
    <property type="entry name" value="CYTOCHROME BO(3) UBIQUINOL OXIDASE SUBUNIT 3"/>
    <property type="match status" value="1"/>
</dbReference>
<evidence type="ECO:0000256" key="4">
    <source>
        <dbReference type="ARBA" id="ARBA00022692"/>
    </source>
</evidence>
<dbReference type="EMBL" id="PDJQ01000001">
    <property type="protein sequence ID" value="PFG74942.1"/>
    <property type="molecule type" value="Genomic_DNA"/>
</dbReference>
<keyword evidence="6 8" id="KW-0472">Membrane</keyword>
<dbReference type="CDD" id="cd00386">
    <property type="entry name" value="Heme_Cu_Oxidase_III_like"/>
    <property type="match status" value="1"/>
</dbReference>
<accession>A0A2A9HIF7</accession>
<dbReference type="Pfam" id="PF00510">
    <property type="entry name" value="COX3"/>
    <property type="match status" value="1"/>
</dbReference>
<dbReference type="Proteomes" id="UP000223071">
    <property type="component" value="Unassembled WGS sequence"/>
</dbReference>
<dbReference type="PANTHER" id="PTHR11403">
    <property type="entry name" value="CYTOCHROME C OXIDASE SUBUNIT III"/>
    <property type="match status" value="1"/>
</dbReference>
<name>A0A2A9HIF7_TEPT2</name>
<comment type="similarity">
    <text evidence="2 7">Belongs to the cytochrome c oxidase subunit 3 family.</text>
</comment>
<dbReference type="GO" id="GO:0005886">
    <property type="term" value="C:plasma membrane"/>
    <property type="evidence" value="ECO:0007669"/>
    <property type="project" value="UniProtKB-SubCell"/>
</dbReference>
<dbReference type="InterPro" id="IPR035973">
    <property type="entry name" value="Cyt_c_oxidase_su3-like_sf"/>
</dbReference>
<evidence type="ECO:0000256" key="7">
    <source>
        <dbReference type="RuleBase" id="RU003376"/>
    </source>
</evidence>
<dbReference type="FunFam" id="1.20.120.80:FF:000001">
    <property type="entry name" value="Cytochrome (Ubi)quinol oxidase subunit III"/>
    <property type="match status" value="1"/>
</dbReference>
<evidence type="ECO:0000313" key="10">
    <source>
        <dbReference type="EMBL" id="PFG74942.1"/>
    </source>
</evidence>
<dbReference type="PROSITE" id="PS50253">
    <property type="entry name" value="COX3"/>
    <property type="match status" value="1"/>
</dbReference>
<dbReference type="InterPro" id="IPR000298">
    <property type="entry name" value="Cyt_c_oxidase-like_su3"/>
</dbReference>
<dbReference type="Gene3D" id="1.20.120.80">
    <property type="entry name" value="Cytochrome c oxidase, subunit III, four-helix bundle"/>
    <property type="match status" value="1"/>
</dbReference>
<evidence type="ECO:0000256" key="3">
    <source>
        <dbReference type="ARBA" id="ARBA00022475"/>
    </source>
</evidence>
<dbReference type="GO" id="GO:0004129">
    <property type="term" value="F:cytochrome-c oxidase activity"/>
    <property type="evidence" value="ECO:0007669"/>
    <property type="project" value="InterPro"/>
</dbReference>
<evidence type="ECO:0000313" key="11">
    <source>
        <dbReference type="Proteomes" id="UP000223071"/>
    </source>
</evidence>
<feature type="transmembrane region" description="Helical" evidence="8">
    <location>
        <begin position="102"/>
        <end position="122"/>
    </location>
</feature>
<evidence type="ECO:0000256" key="2">
    <source>
        <dbReference type="ARBA" id="ARBA00010581"/>
    </source>
</evidence>